<gene>
    <name evidence="6" type="ORF">PIIN_03578</name>
</gene>
<dbReference type="FunFam" id="1.10.3560.10:FF:000001">
    <property type="entry name" value="Protein PBDC1 homolog"/>
    <property type="match status" value="1"/>
</dbReference>
<evidence type="ECO:0000256" key="4">
    <source>
        <dbReference type="ARBA" id="ARBA00069779"/>
    </source>
</evidence>
<evidence type="ECO:0000313" key="6">
    <source>
        <dbReference type="EMBL" id="CCA69639.1"/>
    </source>
</evidence>
<dbReference type="Proteomes" id="UP000007148">
    <property type="component" value="Unassembled WGS sequence"/>
</dbReference>
<reference evidence="6 7" key="1">
    <citation type="journal article" date="2011" name="PLoS Pathog.">
        <title>Endophytic Life Strategies Decoded by Genome and Transcriptome Analyses of the Mutualistic Root Symbiont Piriformospora indica.</title>
        <authorList>
            <person name="Zuccaro A."/>
            <person name="Lahrmann U."/>
            <person name="Guldener U."/>
            <person name="Langen G."/>
            <person name="Pfiffi S."/>
            <person name="Biedenkopf D."/>
            <person name="Wong P."/>
            <person name="Samans B."/>
            <person name="Grimm C."/>
            <person name="Basiewicz M."/>
            <person name="Murat C."/>
            <person name="Martin F."/>
            <person name="Kogel K.H."/>
        </authorList>
    </citation>
    <scope>NUCLEOTIDE SEQUENCE [LARGE SCALE GENOMIC DNA]</scope>
    <source>
        <strain evidence="6 7">DSM 11827</strain>
    </source>
</reference>
<dbReference type="FunCoup" id="G4TE99">
    <property type="interactions" value="433"/>
</dbReference>
<dbReference type="PANTHER" id="PTHR13410">
    <property type="entry name" value="PROTEIN PBDC1"/>
    <property type="match status" value="1"/>
</dbReference>
<evidence type="ECO:0000256" key="2">
    <source>
        <dbReference type="ARBA" id="ARBA00022490"/>
    </source>
</evidence>
<evidence type="ECO:0000256" key="1">
    <source>
        <dbReference type="ARBA" id="ARBA00004496"/>
    </source>
</evidence>
<comment type="subcellular location">
    <subcellularLocation>
        <location evidence="1">Cytoplasm</location>
    </subcellularLocation>
</comment>
<dbReference type="OMA" id="IQFYAFE"/>
<dbReference type="GO" id="GO:0005737">
    <property type="term" value="C:cytoplasm"/>
    <property type="evidence" value="ECO:0007669"/>
    <property type="project" value="UniProtKB-SubCell"/>
</dbReference>
<dbReference type="InterPro" id="IPR021148">
    <property type="entry name" value="Polysacc_synth_dom"/>
</dbReference>
<keyword evidence="7" id="KW-1185">Reference proteome</keyword>
<keyword evidence="2" id="KW-0963">Cytoplasm</keyword>
<evidence type="ECO:0000256" key="3">
    <source>
        <dbReference type="ARBA" id="ARBA00061201"/>
    </source>
</evidence>
<feature type="domain" description="Polysaccharide biosynthesis" evidence="5">
    <location>
        <begin position="16"/>
        <end position="146"/>
    </location>
</feature>
<dbReference type="AlphaFoldDB" id="G4TE99"/>
<comment type="caution">
    <text evidence="6">The sequence shown here is derived from an EMBL/GenBank/DDBJ whole genome shotgun (WGS) entry which is preliminary data.</text>
</comment>
<accession>G4TE99</accession>
<protein>
    <recommendedName>
        <fullName evidence="4">Protein PBDC1 homolog</fullName>
    </recommendedName>
</protein>
<dbReference type="HOGENOM" id="CLU_103791_1_0_1"/>
<organism evidence="6 7">
    <name type="scientific">Serendipita indica (strain DSM 11827)</name>
    <name type="common">Root endophyte fungus</name>
    <name type="synonym">Piriformospora indica</name>
    <dbReference type="NCBI Taxonomy" id="1109443"/>
    <lineage>
        <taxon>Eukaryota</taxon>
        <taxon>Fungi</taxon>
        <taxon>Dikarya</taxon>
        <taxon>Basidiomycota</taxon>
        <taxon>Agaricomycotina</taxon>
        <taxon>Agaricomycetes</taxon>
        <taxon>Sebacinales</taxon>
        <taxon>Serendipitaceae</taxon>
        <taxon>Serendipita</taxon>
    </lineage>
</organism>
<sequence>MSTKFDPNNAQNLAEIEKQFAVKAVEHAQTYWNLLEAIPPRTLRLTRLDDEIYEHFVTEFPELVENPERIKALDEDIMKDANGKERWRKFIAAYEKRVDDYNFGSLIRTDAAGEYSQVNSIFVTRMQFYALEIARNRLGYNDAVYEAAQREKEKAKTKKGKKAQ</sequence>
<proteinExistence type="inferred from homology"/>
<dbReference type="eggNOG" id="KOG4093">
    <property type="taxonomic scope" value="Eukaryota"/>
</dbReference>
<name>G4TE99_SERID</name>
<dbReference type="InParanoid" id="G4TE99"/>
<dbReference type="Pfam" id="PF04669">
    <property type="entry name" value="PBDC1"/>
    <property type="match status" value="1"/>
</dbReference>
<dbReference type="OrthoDB" id="10248897at2759"/>
<dbReference type="EMBL" id="CAFZ01000059">
    <property type="protein sequence ID" value="CCA69639.1"/>
    <property type="molecule type" value="Genomic_DNA"/>
</dbReference>
<evidence type="ECO:0000313" key="7">
    <source>
        <dbReference type="Proteomes" id="UP000007148"/>
    </source>
</evidence>
<comment type="similarity">
    <text evidence="3">Belongs to the PBDC1 family.</text>
</comment>
<dbReference type="InterPro" id="IPR023139">
    <property type="entry name" value="PBDC1-like_dom_sf"/>
</dbReference>
<dbReference type="PANTHER" id="PTHR13410:SF9">
    <property type="entry name" value="PROTEIN PBDC1"/>
    <property type="match status" value="1"/>
</dbReference>
<dbReference type="InterPro" id="IPR008476">
    <property type="entry name" value="PBDC1_metazoa/fungi"/>
</dbReference>
<dbReference type="Gene3D" id="1.10.3560.10">
    <property type="entry name" value="yst0336 like domain"/>
    <property type="match status" value="1"/>
</dbReference>
<evidence type="ECO:0000259" key="5">
    <source>
        <dbReference type="Pfam" id="PF04669"/>
    </source>
</evidence>
<dbReference type="STRING" id="1109443.G4TE99"/>